<gene>
    <name evidence="2" type="ORF">CRG98_005061</name>
</gene>
<evidence type="ECO:0000256" key="1">
    <source>
        <dbReference type="SAM" id="MobiDB-lite"/>
    </source>
</evidence>
<proteinExistence type="predicted"/>
<feature type="compositionally biased region" description="Low complexity" evidence="1">
    <location>
        <begin position="18"/>
        <end position="36"/>
    </location>
</feature>
<name>A0A2I0L1D5_PUNGR</name>
<dbReference type="AlphaFoldDB" id="A0A2I0L1D5"/>
<reference evidence="2 3" key="1">
    <citation type="submission" date="2017-11" db="EMBL/GenBank/DDBJ databases">
        <title>De-novo sequencing of pomegranate (Punica granatum L.) genome.</title>
        <authorList>
            <person name="Akparov Z."/>
            <person name="Amiraslanov A."/>
            <person name="Hajiyeva S."/>
            <person name="Abbasov M."/>
            <person name="Kaur K."/>
            <person name="Hamwieh A."/>
            <person name="Solovyev V."/>
            <person name="Salamov A."/>
            <person name="Braich B."/>
            <person name="Kosarev P."/>
            <person name="Mahmoud A."/>
            <person name="Hajiyev E."/>
            <person name="Babayeva S."/>
            <person name="Izzatullayeva V."/>
            <person name="Mammadov A."/>
            <person name="Mammadov A."/>
            <person name="Sharifova S."/>
            <person name="Ojaghi J."/>
            <person name="Eynullazada K."/>
            <person name="Bayramov B."/>
            <person name="Abdulazimova A."/>
            <person name="Shahmuradov I."/>
        </authorList>
    </citation>
    <scope>NUCLEOTIDE SEQUENCE [LARGE SCALE GENOMIC DNA]</scope>
    <source>
        <strain evidence="3">cv. AG2017</strain>
        <tissue evidence="2">Leaf</tissue>
    </source>
</reference>
<evidence type="ECO:0000313" key="3">
    <source>
        <dbReference type="Proteomes" id="UP000233551"/>
    </source>
</evidence>
<protein>
    <submittedName>
        <fullName evidence="2">Uncharacterized protein</fullName>
    </submittedName>
</protein>
<accession>A0A2I0L1D5</accession>
<dbReference type="EMBL" id="PGOL01000198">
    <property type="protein sequence ID" value="PKI74519.1"/>
    <property type="molecule type" value="Genomic_DNA"/>
</dbReference>
<comment type="caution">
    <text evidence="2">The sequence shown here is derived from an EMBL/GenBank/DDBJ whole genome shotgun (WGS) entry which is preliminary data.</text>
</comment>
<feature type="region of interest" description="Disordered" evidence="1">
    <location>
        <begin position="1"/>
        <end position="36"/>
    </location>
</feature>
<evidence type="ECO:0000313" key="2">
    <source>
        <dbReference type="EMBL" id="PKI74519.1"/>
    </source>
</evidence>
<dbReference type="Proteomes" id="UP000233551">
    <property type="component" value="Unassembled WGS sequence"/>
</dbReference>
<sequence>MRLECTGGARRARGAGRRTGVQACAGRGQAHGRAGVRGARAGARACAGRGRALARGRAGERARACAGVRAGVRGRARGWRWRVTIHSRVAISPEMHYLT</sequence>
<organism evidence="2 3">
    <name type="scientific">Punica granatum</name>
    <name type="common">Pomegranate</name>
    <dbReference type="NCBI Taxonomy" id="22663"/>
    <lineage>
        <taxon>Eukaryota</taxon>
        <taxon>Viridiplantae</taxon>
        <taxon>Streptophyta</taxon>
        <taxon>Embryophyta</taxon>
        <taxon>Tracheophyta</taxon>
        <taxon>Spermatophyta</taxon>
        <taxon>Magnoliopsida</taxon>
        <taxon>eudicotyledons</taxon>
        <taxon>Gunneridae</taxon>
        <taxon>Pentapetalae</taxon>
        <taxon>rosids</taxon>
        <taxon>malvids</taxon>
        <taxon>Myrtales</taxon>
        <taxon>Lythraceae</taxon>
        <taxon>Punica</taxon>
    </lineage>
</organism>
<keyword evidence="3" id="KW-1185">Reference proteome</keyword>